<accession>A0A0A3JJ80</accession>
<dbReference type="RefSeq" id="WP_036151846.1">
    <property type="nucleotide sequence ID" value="NZ_AVCX01000013.1"/>
</dbReference>
<keyword evidence="2" id="KW-1185">Reference proteome</keyword>
<dbReference type="Gene3D" id="2.30.320.10">
    <property type="entry name" value="YwqG-like"/>
    <property type="match status" value="1"/>
</dbReference>
<name>A0A0A3JJ80_9BACI</name>
<dbReference type="InterPro" id="IPR035948">
    <property type="entry name" value="YwqG-like_sf"/>
</dbReference>
<gene>
    <name evidence="1" type="ORF">CD32_04860</name>
</gene>
<dbReference type="Proteomes" id="UP000030437">
    <property type="component" value="Unassembled WGS sequence"/>
</dbReference>
<reference evidence="1 2" key="1">
    <citation type="submission" date="2014-02" db="EMBL/GenBank/DDBJ databases">
        <title>Draft genome sequence of Lysinibacillus odysseyi NBRC 100172.</title>
        <authorList>
            <person name="Zhang F."/>
            <person name="Wang G."/>
            <person name="Zhang L."/>
        </authorList>
    </citation>
    <scope>NUCLEOTIDE SEQUENCE [LARGE SCALE GENOMIC DNA]</scope>
    <source>
        <strain evidence="1 2">NBRC 100172</strain>
    </source>
</reference>
<dbReference type="PANTHER" id="PTHR36436:SF6">
    <property type="entry name" value="SLL5081 PROTEIN"/>
    <property type="match status" value="1"/>
</dbReference>
<dbReference type="AlphaFoldDB" id="A0A0A3JJ80"/>
<dbReference type="SUPFAM" id="SSF103032">
    <property type="entry name" value="Hypothetical protein YwqG"/>
    <property type="match status" value="1"/>
</dbReference>
<evidence type="ECO:0000313" key="2">
    <source>
        <dbReference type="Proteomes" id="UP000030437"/>
    </source>
</evidence>
<protein>
    <recommendedName>
        <fullName evidence="3">Cytoplasmic protein</fullName>
    </recommendedName>
</protein>
<proteinExistence type="predicted"/>
<dbReference type="OrthoDB" id="57088at2"/>
<dbReference type="Pfam" id="PF09234">
    <property type="entry name" value="DUF1963"/>
    <property type="match status" value="1"/>
</dbReference>
<organism evidence="1 2">
    <name type="scientific">Lysinibacillus odysseyi 34hs-1 = NBRC 100172</name>
    <dbReference type="NCBI Taxonomy" id="1220589"/>
    <lineage>
        <taxon>Bacteria</taxon>
        <taxon>Bacillati</taxon>
        <taxon>Bacillota</taxon>
        <taxon>Bacilli</taxon>
        <taxon>Bacillales</taxon>
        <taxon>Bacillaceae</taxon>
        <taxon>Lysinibacillus</taxon>
    </lineage>
</organism>
<sequence>MDIPKALEVYRNTITKTMEPVVKVTLSKEAVGITSSKVGGDPYFLKDVPYPVNEEGKPLHLLAQINFSEVIKFNDDFPNTGILQFFIDGYDDVLGLNFDDQTKQSRFRVIYHEQIEKDESKRLQDFSFLMEGEEELYLPFLPDSEYKMVFEKSETPVSISDFRIEQEDIEFDEALWEAYEEAYPSQGHKIGGYPFFTQGDPRESKKYGDKLILLFQLDSDEQNEIMWGDMGVGNFFISKEDLQNRNFSHVLYNWDCY</sequence>
<dbReference type="STRING" id="1220589.CD32_04860"/>
<dbReference type="InterPro" id="IPR015315">
    <property type="entry name" value="DUF1963"/>
</dbReference>
<dbReference type="PANTHER" id="PTHR36436">
    <property type="entry name" value="SLL5081 PROTEIN"/>
    <property type="match status" value="1"/>
</dbReference>
<comment type="caution">
    <text evidence="1">The sequence shown here is derived from an EMBL/GenBank/DDBJ whole genome shotgun (WGS) entry which is preliminary data.</text>
</comment>
<evidence type="ECO:0008006" key="3">
    <source>
        <dbReference type="Google" id="ProtNLM"/>
    </source>
</evidence>
<dbReference type="eggNOG" id="COG3878">
    <property type="taxonomic scope" value="Bacteria"/>
</dbReference>
<evidence type="ECO:0000313" key="1">
    <source>
        <dbReference type="EMBL" id="KGR87062.1"/>
    </source>
</evidence>
<dbReference type="EMBL" id="JPVP01000049">
    <property type="protein sequence ID" value="KGR87062.1"/>
    <property type="molecule type" value="Genomic_DNA"/>
</dbReference>